<organism evidence="2 3">
    <name type="scientific">Actinacidiphila acidipaludis</name>
    <dbReference type="NCBI Taxonomy" id="2873382"/>
    <lineage>
        <taxon>Bacteria</taxon>
        <taxon>Bacillati</taxon>
        <taxon>Actinomycetota</taxon>
        <taxon>Actinomycetes</taxon>
        <taxon>Kitasatosporales</taxon>
        <taxon>Streptomycetaceae</taxon>
        <taxon>Actinacidiphila</taxon>
    </lineage>
</organism>
<evidence type="ECO:0000313" key="3">
    <source>
        <dbReference type="Proteomes" id="UP000778578"/>
    </source>
</evidence>
<protein>
    <submittedName>
        <fullName evidence="2">Phage tail family protein</fullName>
    </submittedName>
</protein>
<feature type="domain" description="Siphovirus-type tail component C-terminal" evidence="1">
    <location>
        <begin position="203"/>
        <end position="302"/>
    </location>
</feature>
<dbReference type="EMBL" id="JAINZZ010000009">
    <property type="protein sequence ID" value="MBY8878074.1"/>
    <property type="molecule type" value="Genomic_DNA"/>
</dbReference>
<proteinExistence type="predicted"/>
<dbReference type="RefSeq" id="WP_222962220.1">
    <property type="nucleotide sequence ID" value="NZ_JAINZZ010000009.1"/>
</dbReference>
<sequence>MAETQTTYTDDVPPGSLITQDGQIQWAGLLMGPGTSFGVDSSGLTGWEDLPEIQSGDADRPTDHGAWPGARYAKSRLVGGQVWLLPDPVGGEDAALDTVRTLRRALALRDEERWLAVRVHGETLAVRARVNQRVIPTDQAYATQGVAKAAVQWIATDPRRYQPTERVVGTPPPEPEVGLTWPLVWPLDWGQATSTGDVMAENDGSAPAHPVITFQGPCARPSVTQQGTGRKLSYDIQLADTDQLVVDTGEGTVTLNGTASRRYTATPDSGPEELFTFDSGVSELSFRADTSTPAARMTVTWRSAEW</sequence>
<dbReference type="Proteomes" id="UP000778578">
    <property type="component" value="Unassembled WGS sequence"/>
</dbReference>
<dbReference type="Pfam" id="PF22768">
    <property type="entry name" value="SPP1_Dit"/>
    <property type="match status" value="1"/>
</dbReference>
<accession>A0ABS7Q5S1</accession>
<dbReference type="Gene3D" id="2.60.120.860">
    <property type="match status" value="1"/>
</dbReference>
<evidence type="ECO:0000313" key="2">
    <source>
        <dbReference type="EMBL" id="MBY8878074.1"/>
    </source>
</evidence>
<comment type="caution">
    <text evidence="2">The sequence shown here is derived from an EMBL/GenBank/DDBJ whole genome shotgun (WGS) entry which is preliminary data.</text>
</comment>
<dbReference type="InterPro" id="IPR054738">
    <property type="entry name" value="Siphovirus-type_tail_C"/>
</dbReference>
<gene>
    <name evidence="2" type="ORF">K7862_10575</name>
</gene>
<keyword evidence="3" id="KW-1185">Reference proteome</keyword>
<evidence type="ECO:0000259" key="1">
    <source>
        <dbReference type="Pfam" id="PF22768"/>
    </source>
</evidence>
<reference evidence="2 3" key="1">
    <citation type="submission" date="2021-08" db="EMBL/GenBank/DDBJ databases">
        <title>WGS of actinomycetes from Thailand.</title>
        <authorList>
            <person name="Thawai C."/>
        </authorList>
    </citation>
    <scope>NUCLEOTIDE SEQUENCE [LARGE SCALE GENOMIC DNA]</scope>
    <source>
        <strain evidence="2 3">PLK6-54</strain>
    </source>
</reference>
<name>A0ABS7Q5S1_9ACTN</name>